<dbReference type="InterPro" id="IPR007174">
    <property type="entry name" value="Las1"/>
</dbReference>
<reference evidence="2 3" key="1">
    <citation type="journal article" date="2023" name="Nat. Commun.">
        <title>Origin of minicircular mitochondrial genomes in red algae.</title>
        <authorList>
            <person name="Lee Y."/>
            <person name="Cho C.H."/>
            <person name="Lee Y.M."/>
            <person name="Park S.I."/>
            <person name="Yang J.H."/>
            <person name="West J.A."/>
            <person name="Bhattacharya D."/>
            <person name="Yoon H.S."/>
        </authorList>
    </citation>
    <scope>NUCLEOTIDE SEQUENCE [LARGE SCALE GENOMIC DNA]</scope>
    <source>
        <strain evidence="2 3">CCMP1338</strain>
        <tissue evidence="2">Whole cell</tissue>
    </source>
</reference>
<dbReference type="GO" id="GO:0000460">
    <property type="term" value="P:maturation of 5.8S rRNA"/>
    <property type="evidence" value="ECO:0007669"/>
    <property type="project" value="TreeGrafter"/>
</dbReference>
<organism evidence="2 3">
    <name type="scientific">Rhodosorus marinus</name>
    <dbReference type="NCBI Taxonomy" id="101924"/>
    <lineage>
        <taxon>Eukaryota</taxon>
        <taxon>Rhodophyta</taxon>
        <taxon>Stylonematophyceae</taxon>
        <taxon>Stylonematales</taxon>
        <taxon>Stylonemataceae</taxon>
        <taxon>Rhodosorus</taxon>
    </lineage>
</organism>
<dbReference type="EMBL" id="JAMWBK010000001">
    <property type="protein sequence ID" value="KAJ8908727.1"/>
    <property type="molecule type" value="Genomic_DNA"/>
</dbReference>
<sequence>MGARRVPWSDWEEWWEVIDGLLKWEESPDGARRALERVCAWRARSVLSVAVDGVASLVEVLLQPSCETTRLAMGLVLTRVVNALTEKEQSGRVAAPLSVLGAALGLPEGLVELRHDATHNALPTLAAMRTSSKQCLSFFYETYILPQYELSMNRGAGIISNAENESGDFGSALHLETARLSQAHQAGDQRAARDAFDVLISMLERALPAGSTRPDQALWTTIRALMPLAHKEDAREVINRCASVLNLPAAQKARFESLIEISEPEFFHANSSDWEKVLGALMEQDPLVETTEKISSLLESRHRSTWKGRSPWSLCPAKEWEGIPLGLLPGSSKVPKLVREGSHSPDENNSALIDDPVGVPSITLQQIDTMSRHLVELLES</sequence>
<name>A0AAV8V4S0_9RHOD</name>
<dbReference type="Pfam" id="PF04031">
    <property type="entry name" value="Las1"/>
    <property type="match status" value="1"/>
</dbReference>
<keyword evidence="3" id="KW-1185">Reference proteome</keyword>
<dbReference type="GO" id="GO:0030687">
    <property type="term" value="C:preribosome, large subunit precursor"/>
    <property type="evidence" value="ECO:0007669"/>
    <property type="project" value="TreeGrafter"/>
</dbReference>
<dbReference type="PANTHER" id="PTHR15002">
    <property type="entry name" value="RIBOSOMAL BIOGENESIS PROTEIN LAS1L"/>
    <property type="match status" value="1"/>
</dbReference>
<feature type="compositionally biased region" description="Basic and acidic residues" evidence="1">
    <location>
        <begin position="337"/>
        <end position="346"/>
    </location>
</feature>
<dbReference type="GO" id="GO:0090730">
    <property type="term" value="C:Las1 complex"/>
    <property type="evidence" value="ECO:0007669"/>
    <property type="project" value="InterPro"/>
</dbReference>
<comment type="caution">
    <text evidence="2">The sequence shown here is derived from an EMBL/GenBank/DDBJ whole genome shotgun (WGS) entry which is preliminary data.</text>
</comment>
<dbReference type="GO" id="GO:0004519">
    <property type="term" value="F:endonuclease activity"/>
    <property type="evidence" value="ECO:0007669"/>
    <property type="project" value="InterPro"/>
</dbReference>
<evidence type="ECO:0000313" key="2">
    <source>
        <dbReference type="EMBL" id="KAJ8908727.1"/>
    </source>
</evidence>
<dbReference type="Proteomes" id="UP001157974">
    <property type="component" value="Unassembled WGS sequence"/>
</dbReference>
<evidence type="ECO:0000313" key="3">
    <source>
        <dbReference type="Proteomes" id="UP001157974"/>
    </source>
</evidence>
<gene>
    <name evidence="2" type="ORF">NDN08_005432</name>
</gene>
<protein>
    <submittedName>
        <fullName evidence="2">Uncharacterized protein</fullName>
    </submittedName>
</protein>
<feature type="region of interest" description="Disordered" evidence="1">
    <location>
        <begin position="336"/>
        <end position="355"/>
    </location>
</feature>
<dbReference type="PANTHER" id="PTHR15002:SF0">
    <property type="entry name" value="RIBOSOMAL BIOGENESIS PROTEIN LAS1L"/>
    <property type="match status" value="1"/>
</dbReference>
<proteinExistence type="predicted"/>
<accession>A0AAV8V4S0</accession>
<dbReference type="GO" id="GO:0000470">
    <property type="term" value="P:maturation of LSU-rRNA"/>
    <property type="evidence" value="ECO:0007669"/>
    <property type="project" value="TreeGrafter"/>
</dbReference>
<evidence type="ECO:0000256" key="1">
    <source>
        <dbReference type="SAM" id="MobiDB-lite"/>
    </source>
</evidence>
<dbReference type="AlphaFoldDB" id="A0AAV8V4S0"/>